<keyword evidence="3" id="KW-0812">Transmembrane</keyword>
<dbReference type="GO" id="GO:0005737">
    <property type="term" value="C:cytoplasm"/>
    <property type="evidence" value="ECO:0007669"/>
    <property type="project" value="TreeGrafter"/>
</dbReference>
<dbReference type="InterPro" id="IPR036869">
    <property type="entry name" value="J_dom_sf"/>
</dbReference>
<keyword evidence="6" id="KW-1185">Reference proteome</keyword>
<dbReference type="OrthoDB" id="552049at2759"/>
<dbReference type="InterPro" id="IPR001623">
    <property type="entry name" value="DnaJ_domain"/>
</dbReference>
<evidence type="ECO:0000313" key="6">
    <source>
        <dbReference type="Proteomes" id="UP000664859"/>
    </source>
</evidence>
<dbReference type="Pfam" id="PF00226">
    <property type="entry name" value="DnaJ"/>
    <property type="match status" value="1"/>
</dbReference>
<feature type="domain" description="J" evidence="4">
    <location>
        <begin position="60"/>
        <end position="124"/>
    </location>
</feature>
<keyword evidence="3" id="KW-1133">Transmembrane helix</keyword>
<evidence type="ECO:0000256" key="2">
    <source>
        <dbReference type="SAM" id="Coils"/>
    </source>
</evidence>
<dbReference type="SUPFAM" id="SSF46565">
    <property type="entry name" value="Chaperone J-domain"/>
    <property type="match status" value="1"/>
</dbReference>
<name>A0A836C9F3_9STRA</name>
<keyword evidence="3" id="KW-0472">Membrane</keyword>
<dbReference type="GO" id="GO:0042026">
    <property type="term" value="P:protein refolding"/>
    <property type="evidence" value="ECO:0007669"/>
    <property type="project" value="TreeGrafter"/>
</dbReference>
<comment type="caution">
    <text evidence="5">The sequence shown here is derived from an EMBL/GenBank/DDBJ whole genome shotgun (WGS) entry which is preliminary data.</text>
</comment>
<organism evidence="5 6">
    <name type="scientific">Tribonema minus</name>
    <dbReference type="NCBI Taxonomy" id="303371"/>
    <lineage>
        <taxon>Eukaryota</taxon>
        <taxon>Sar</taxon>
        <taxon>Stramenopiles</taxon>
        <taxon>Ochrophyta</taxon>
        <taxon>PX clade</taxon>
        <taxon>Xanthophyceae</taxon>
        <taxon>Tribonematales</taxon>
        <taxon>Tribonemataceae</taxon>
        <taxon>Tribonema</taxon>
    </lineage>
</organism>
<evidence type="ECO:0000256" key="1">
    <source>
        <dbReference type="ARBA" id="ARBA00023186"/>
    </source>
</evidence>
<dbReference type="InterPro" id="IPR018253">
    <property type="entry name" value="DnaJ_domain_CS"/>
</dbReference>
<dbReference type="Proteomes" id="UP000664859">
    <property type="component" value="Unassembled WGS sequence"/>
</dbReference>
<feature type="coiled-coil region" evidence="2">
    <location>
        <begin position="241"/>
        <end position="268"/>
    </location>
</feature>
<feature type="transmembrane region" description="Helical" evidence="3">
    <location>
        <begin position="6"/>
        <end position="25"/>
    </location>
</feature>
<dbReference type="SMART" id="SM00271">
    <property type="entry name" value="DnaJ"/>
    <property type="match status" value="1"/>
</dbReference>
<evidence type="ECO:0000313" key="5">
    <source>
        <dbReference type="EMBL" id="KAG5176246.1"/>
    </source>
</evidence>
<keyword evidence="5" id="KW-0346">Stress response</keyword>
<dbReference type="PANTHER" id="PTHR43096">
    <property type="entry name" value="DNAJ HOMOLOG 1, MITOCHONDRIAL-RELATED"/>
    <property type="match status" value="1"/>
</dbReference>
<dbReference type="PROSITE" id="PS50076">
    <property type="entry name" value="DNAJ_2"/>
    <property type="match status" value="1"/>
</dbReference>
<dbReference type="PANTHER" id="PTHR43096:SF52">
    <property type="entry name" value="DNAJ HOMOLOG 1, MITOCHONDRIAL-RELATED"/>
    <property type="match status" value="1"/>
</dbReference>
<dbReference type="GO" id="GO:0051082">
    <property type="term" value="F:unfolded protein binding"/>
    <property type="evidence" value="ECO:0007669"/>
    <property type="project" value="TreeGrafter"/>
</dbReference>
<accession>A0A836C9F3</accession>
<keyword evidence="2" id="KW-0175">Coiled coil</keyword>
<proteinExistence type="predicted"/>
<dbReference type="Gene3D" id="1.10.287.110">
    <property type="entry name" value="DnaJ domain"/>
    <property type="match status" value="1"/>
</dbReference>
<feature type="transmembrane region" description="Helical" evidence="3">
    <location>
        <begin position="34"/>
        <end position="52"/>
    </location>
</feature>
<dbReference type="AlphaFoldDB" id="A0A836C9F3"/>
<sequence length="349" mass="38525">MAEGEDVLSLMLYTVLVYPVCKWIMGSKRFGKRSVWYAMALLAAVAAVHIAWEWRERGPNHYQLLGVGREATPLEIKKAYKRASLELHPDKNPSPEAVDQFAEMKDAYEVLMDQEFRDIYNKLGPEAIRTKQRMDETELLLAIGAQYVVWGVIAYLLTMGAAGAAARAAVFTGEIAMIVLEITNISTGQGSSLLPPWFAPSVTDHEVIWLMRAAFPAYLTGARALCAHRHVDVGAQTRDLLAALQKGHAELLLKLQLLQTEIRDLSAAAAARGGSGNPRLAAAAAGADKAVTVSAKQSPAAMVRELEQRMKEHSQNIELLATPIQEPVKGRSNFWWILGAYVVFYYFTQ</sequence>
<dbReference type="EMBL" id="JAFCMP010000539">
    <property type="protein sequence ID" value="KAG5176246.1"/>
    <property type="molecule type" value="Genomic_DNA"/>
</dbReference>
<dbReference type="CDD" id="cd06257">
    <property type="entry name" value="DnaJ"/>
    <property type="match status" value="1"/>
</dbReference>
<reference evidence="5" key="1">
    <citation type="submission" date="2021-02" db="EMBL/GenBank/DDBJ databases">
        <title>First Annotated Genome of the Yellow-green Alga Tribonema minus.</title>
        <authorList>
            <person name="Mahan K.M."/>
        </authorList>
    </citation>
    <scope>NUCLEOTIDE SEQUENCE</scope>
    <source>
        <strain evidence="5">UTEX B ZZ1240</strain>
    </source>
</reference>
<protein>
    <submittedName>
        <fullName evidence="5">Heat shock protein 40 like protein/ DnaJ domain-containing protein</fullName>
    </submittedName>
</protein>
<feature type="transmembrane region" description="Helical" evidence="3">
    <location>
        <begin position="139"/>
        <end position="157"/>
    </location>
</feature>
<dbReference type="PRINTS" id="PR00625">
    <property type="entry name" value="JDOMAIN"/>
</dbReference>
<evidence type="ECO:0000256" key="3">
    <source>
        <dbReference type="SAM" id="Phobius"/>
    </source>
</evidence>
<keyword evidence="1" id="KW-0143">Chaperone</keyword>
<gene>
    <name evidence="5" type="ORF">JKP88DRAFT_94083</name>
</gene>
<dbReference type="PROSITE" id="PS00636">
    <property type="entry name" value="DNAJ_1"/>
    <property type="match status" value="1"/>
</dbReference>
<evidence type="ECO:0000259" key="4">
    <source>
        <dbReference type="PROSITE" id="PS50076"/>
    </source>
</evidence>